<dbReference type="InterPro" id="IPR013378">
    <property type="entry name" value="InlB-like_B-rpt"/>
</dbReference>
<name>A0A134AH44_9FIRM</name>
<dbReference type="Proteomes" id="UP000070442">
    <property type="component" value="Unassembled WGS sequence"/>
</dbReference>
<gene>
    <name evidence="4" type="ORF">HMPREF1863_00745</name>
</gene>
<evidence type="ECO:0000313" key="4">
    <source>
        <dbReference type="EMBL" id="KXB67019.1"/>
    </source>
</evidence>
<feature type="region of interest" description="Disordered" evidence="2">
    <location>
        <begin position="1891"/>
        <end position="1917"/>
    </location>
</feature>
<reference evidence="5" key="1">
    <citation type="submission" date="2016-01" db="EMBL/GenBank/DDBJ databases">
        <authorList>
            <person name="Mitreva M."/>
            <person name="Pepin K.H."/>
            <person name="Mihindukulasuriya K.A."/>
            <person name="Fulton R."/>
            <person name="Fronick C."/>
            <person name="O'Laughlin M."/>
            <person name="Miner T."/>
            <person name="Herter B."/>
            <person name="Rosa B.A."/>
            <person name="Cordes M."/>
            <person name="Tomlinson C."/>
            <person name="Wollam A."/>
            <person name="Palsikar V.B."/>
            <person name="Mardis E.R."/>
            <person name="Wilson R.K."/>
        </authorList>
    </citation>
    <scope>NUCLEOTIDE SEQUENCE [LARGE SCALE GENOMIC DNA]</scope>
    <source>
        <strain evidence="5">DNF00729</strain>
    </source>
</reference>
<dbReference type="InterPro" id="IPR042229">
    <property type="entry name" value="Listeria/Bacterioides_rpt_sf"/>
</dbReference>
<accession>A0A134AH44</accession>
<evidence type="ECO:0000256" key="2">
    <source>
        <dbReference type="SAM" id="MobiDB-lite"/>
    </source>
</evidence>
<comment type="subcellular location">
    <subcellularLocation>
        <location evidence="1">Cell envelope</location>
    </subcellularLocation>
</comment>
<proteinExistence type="predicted"/>
<dbReference type="EMBL" id="LSDG01000023">
    <property type="protein sequence ID" value="KXB67019.1"/>
    <property type="molecule type" value="Genomic_DNA"/>
</dbReference>
<dbReference type="GO" id="GO:0030313">
    <property type="term" value="C:cell envelope"/>
    <property type="evidence" value="ECO:0007669"/>
    <property type="project" value="UniProtKB-SubCell"/>
</dbReference>
<sequence>MLALLMLAQVIAPEVARAKSGEPTKKTTVQLVKMGALDPKRYPKLDSKAILAIQKQARNNQNRFRTGRSGFFSVGSPYLPGQNPPNDEKAAAYGNLRVDFVAEGLKDNGIIKPFQWNEIFGTDSNGNPGTANIYFVQRDVKTNKKMATFKLTVDKAGKYSLNDLYGKPAKLPLYSKALEPYKYDVELETGVSEKVTLLTVDLSETGSETSSYTTDSEGRLVADIPLYLKIGQTASTKFISEWHTGVAKDGRPPVNGEFNNKSDEGPGYFPFSKDDGGSIVIRNDLVNNSDYQDPGYTEYSPLSLLSVPEVKVTEGIEFADENDTVGTPTYNIDKTNKTITTLDKKHKFKYDLTYDVINGGKLTMTEILPVTFDANGGKFASITDPAAEQKVVKEVEYDGTLADKAEEPAKPFETFKGWSLTKDGKDPVKDDVFKNIKEAKTLYAIWDNNKIQAEELKVKESFKNGTGYVNDFIPTLETLKGQVKIMDADGNPQPLANGDTLAIVDGTNEYTTDEAAKDYLYGKLQEKDNPKDEPTRVETVKAKVTHANGTSQTVDIPIKVIKNIYEAKTETKPPFYVPKDYVKVTLDPTTKAQDPQKTYYYVNPKAQVVIPGQDPMGKDDNKFIKWTMKLDDAAANVKGEDYKLTDRHQFAKASTITAQYSADVVPQEGANKPDGVPDNFVKVTFIPTDNGTMEGAKIFWVNPKVDVKIPVKDPKGKTYYIFNEWKIGANAEGAVYKPGEAKKFEQETTITATYTEGEKIIPFNPEDANPMARPEGYVKVTFKAETGLKFKDSKAYYVKKDAGVTLKTIKDDTTKGYPGYDVVKGYKFDNWDPADTTVIKDKDLVVTAKATPLSDVMEKKDGETKPEGYVEVTFVPTDKAVDTATKTFWVNPEKEVTIPVTDPKGTTYYTFKEWKLGANADGDVYKPTVAQKFTAEKTTITATYDKAEDIIAYDPKDPKTKPEGYVRVTFEAEEGLTLSNVKAYYVKKGAKITLGNPALVKPTTAAKTGYEFKEWDKKDDLVLGTEDVVVKALATILPDTKEKKDGVQKPTGYVEVKFVAGENGKLTENNADIAEKVYYVNPTKYVTITPPTAKGNTGYEFGAWDKDAKIPTQYKDPVTTITANFNKLKDVIPKVNDQIKKPDGYVTVKFELVGEGGALSDTKPTVYFVNPNKEVILTGPSVLPATGYKFNDWDPELNWTKYTKDTVIKGSFTKLDDIIPEKKDDGTPNAKPDGYITVTFDKGDHGKEITGQTVYYVNPKADPAKTIGEIKKPTVKAETGWKQKAGVDAWDTADSMKILGPGYVIVKAKYDPIDDAVPKDKPQGGENTKPDGYITVTFVKGDHGSLEGTTVYYVNPNKSVVLKDKAPTIKPNTGYKSAGWDTSIERAIQYKDGDKITALYNEPGTISKTEVAGYVKVEFKPGTNGELKGTTKYWIKPGVEVNVPAPAVKPNIGYKFDKWDKSLTVTASAGDPTYEITAIYAEEDTIIPKTKADDSEKPKGYVTVTFTTDGNGSLGGTTTYFVNPNKEADFTQTAENMTKKPNIGYTVKGGTWSPTNFKKTFTENEEFKFSFVKLENVIPAVEGEARPEGYVTVTLIPTDKATDQTKANKSYWVKANTDISITSKPTGKEETLNDIKYTYTFKGWTVTRGTIASWDNETIAGKFIQDTEITAHYNTKVDQGIIDAAPVPKKNAVTPVGDEPKPEDLIVNPFNPNDPTNPNNLPKDSKISYADNGEPSVNKDGTVTAKVKIEYPGGKTTVIDVPVTVVNNVVPQVGGENGQKPLVPANYVKVTVNTTDKATDNTKFTKVFWVKPGMEVTIPDILDPTGKAIDEQGVTKTNKFKQWKLVGSNPEKFYDHGSNITDTFTEKESTIVATYEQDKNVEPKAQDNVVIPKDSKPSPKDFIKNPYNDNDPNNKDNLPPGTIFEFVPGKEPNTANPGEGTTTIKITYPNGEKRTVDVPYRVTENIVEQPGDDKPSTVPDNFVKVTIVPTDKAKDKKNIILWVNPNEELSLPLPTVEPIDGWLHNGWSMTAPQKAIFGNLPRYYRTDTVIEANFSKIEKPKEPERIVDTRVETRVIEVPVRDRNYRKEVWYMCGFGGDFRPHDGLKRSEAAQILANALREDGYKYDPNYPIAYKDVGKNWYAEAVRITTQANVFVGYPDGYFRPDDKISTVEWIATLRRFQQIAKEDGNHMNLRTGHWATGEIEAAYKAGWLGIYPQGLATFKADTPMPREEVAAVSNRAFNRVMDRDYIRRNDKNMTHYRDVNPSMWSYDDILLASNTFMHDGRFFKAHGITQDNVIFNVNIDGLTITQDLFQRVKR</sequence>
<evidence type="ECO:0000259" key="3">
    <source>
        <dbReference type="PROSITE" id="PS51272"/>
    </source>
</evidence>
<feature type="compositionally biased region" description="Low complexity" evidence="2">
    <location>
        <begin position="1709"/>
        <end position="1722"/>
    </location>
</feature>
<feature type="compositionally biased region" description="Low complexity" evidence="2">
    <location>
        <begin position="1905"/>
        <end position="1917"/>
    </location>
</feature>
<dbReference type="Pfam" id="PF08428">
    <property type="entry name" value="Rib"/>
    <property type="match status" value="2"/>
</dbReference>
<dbReference type="Pfam" id="PF09479">
    <property type="entry name" value="Flg_new"/>
    <property type="match status" value="2"/>
</dbReference>
<dbReference type="PROSITE" id="PS51272">
    <property type="entry name" value="SLH"/>
    <property type="match status" value="1"/>
</dbReference>
<feature type="region of interest" description="Disordered" evidence="2">
    <location>
        <begin position="250"/>
        <end position="269"/>
    </location>
</feature>
<evidence type="ECO:0000256" key="1">
    <source>
        <dbReference type="ARBA" id="ARBA00004196"/>
    </source>
</evidence>
<organism evidence="4 5">
    <name type="scientific">Aedoeadaptatus coxii</name>
    <dbReference type="NCBI Taxonomy" id="755172"/>
    <lineage>
        <taxon>Bacteria</taxon>
        <taxon>Bacillati</taxon>
        <taxon>Bacillota</taxon>
        <taxon>Tissierellia</taxon>
        <taxon>Tissierellales</taxon>
        <taxon>Peptoniphilaceae</taxon>
        <taxon>Aedoeadaptatus</taxon>
    </lineage>
</organism>
<feature type="compositionally biased region" description="Basic and acidic residues" evidence="2">
    <location>
        <begin position="1893"/>
        <end position="1903"/>
    </location>
</feature>
<dbReference type="Pfam" id="PF00395">
    <property type="entry name" value="SLH"/>
    <property type="match status" value="1"/>
</dbReference>
<comment type="caution">
    <text evidence="4">The sequence shown here is derived from an EMBL/GenBank/DDBJ whole genome shotgun (WGS) entry which is preliminary data.</text>
</comment>
<dbReference type="InterPro" id="IPR001119">
    <property type="entry name" value="SLH_dom"/>
</dbReference>
<dbReference type="Gene3D" id="2.60.40.4270">
    <property type="entry name" value="Listeria-Bacteroides repeat domain"/>
    <property type="match status" value="1"/>
</dbReference>
<feature type="region of interest" description="Disordered" evidence="2">
    <location>
        <begin position="1709"/>
        <end position="1735"/>
    </location>
</feature>
<dbReference type="InterPro" id="IPR059115">
    <property type="entry name" value="Rib"/>
</dbReference>
<protein>
    <recommendedName>
        <fullName evidence="3">SLH domain-containing protein</fullName>
    </recommendedName>
</protein>
<keyword evidence="5" id="KW-1185">Reference proteome</keyword>
<dbReference type="STRING" id="755172.HMPREF1863_00745"/>
<evidence type="ECO:0000313" key="5">
    <source>
        <dbReference type="Proteomes" id="UP000070442"/>
    </source>
</evidence>
<dbReference type="PATRIC" id="fig|755172.3.peg.715"/>
<feature type="domain" description="SLH" evidence="3">
    <location>
        <begin position="2128"/>
        <end position="2191"/>
    </location>
</feature>